<proteinExistence type="predicted"/>
<gene>
    <name evidence="1" type="ORF">H8718_10835</name>
</gene>
<dbReference type="Pfam" id="PF20765">
    <property type="entry name" value="Phage_tail_terminator_8"/>
    <property type="match status" value="1"/>
</dbReference>
<dbReference type="RefSeq" id="WP_249332914.1">
    <property type="nucleotide sequence ID" value="NZ_JACRSY010000015.1"/>
</dbReference>
<name>A0A926EGS9_9FIRM</name>
<organism evidence="1 2">
    <name type="scientific">Zhenhengia yiwuensis</name>
    <dbReference type="NCBI Taxonomy" id="2763666"/>
    <lineage>
        <taxon>Bacteria</taxon>
        <taxon>Bacillati</taxon>
        <taxon>Bacillota</taxon>
        <taxon>Clostridia</taxon>
        <taxon>Lachnospirales</taxon>
        <taxon>Lachnospiraceae</taxon>
        <taxon>Zhenhengia</taxon>
    </lineage>
</organism>
<accession>A0A926EGS9</accession>
<dbReference type="InterPro" id="IPR049254">
    <property type="entry name" value="Phage_tail_terminator"/>
</dbReference>
<dbReference type="AlphaFoldDB" id="A0A926EGS9"/>
<keyword evidence="2" id="KW-1185">Reference proteome</keyword>
<dbReference type="Proteomes" id="UP000655830">
    <property type="component" value="Unassembled WGS sequence"/>
</dbReference>
<sequence length="145" mass="16901">MIGYQDILKAVVKRLNTTHPTIPIYGDEVTESYKLPCFFTTLLPIESETQTKNYISTNLLIVISYFSDCKDSLKCLEVMSKLKQAFGICLSVEDRHFTIQDSMIEKVENDVYQFSFHITYHELINFEPDNELITTIEHHIERSNK</sequence>
<comment type="caution">
    <text evidence="1">The sequence shown here is derived from an EMBL/GenBank/DDBJ whole genome shotgun (WGS) entry which is preliminary data.</text>
</comment>
<reference evidence="1" key="1">
    <citation type="submission" date="2020-08" db="EMBL/GenBank/DDBJ databases">
        <title>Genome public.</title>
        <authorList>
            <person name="Liu C."/>
            <person name="Sun Q."/>
        </authorList>
    </citation>
    <scope>NUCLEOTIDE SEQUENCE</scope>
    <source>
        <strain evidence="1">NSJ-12</strain>
    </source>
</reference>
<evidence type="ECO:0000313" key="2">
    <source>
        <dbReference type="Proteomes" id="UP000655830"/>
    </source>
</evidence>
<evidence type="ECO:0000313" key="1">
    <source>
        <dbReference type="EMBL" id="MBC8580018.1"/>
    </source>
</evidence>
<dbReference type="EMBL" id="JACRSY010000015">
    <property type="protein sequence ID" value="MBC8580018.1"/>
    <property type="molecule type" value="Genomic_DNA"/>
</dbReference>
<protein>
    <submittedName>
        <fullName evidence="1">Uncharacterized protein</fullName>
    </submittedName>
</protein>